<evidence type="ECO:0000313" key="2">
    <source>
        <dbReference type="EMBL" id="ROQ00184.1"/>
    </source>
</evidence>
<dbReference type="AlphaFoldDB" id="A0A3N1LY99"/>
<dbReference type="Pfam" id="PF20557">
    <property type="entry name" value="DnaT_2"/>
    <property type="match status" value="1"/>
</dbReference>
<comment type="caution">
    <text evidence="2">The sequence shown here is derived from an EMBL/GenBank/DDBJ whole genome shotgun (WGS) entry which is preliminary data.</text>
</comment>
<evidence type="ECO:0000313" key="3">
    <source>
        <dbReference type="Proteomes" id="UP000278222"/>
    </source>
</evidence>
<name>A0A3N1LY99_9PROT</name>
<organism evidence="2 3">
    <name type="scientific">Stella humosa</name>
    <dbReference type="NCBI Taxonomy" id="94"/>
    <lineage>
        <taxon>Bacteria</taxon>
        <taxon>Pseudomonadati</taxon>
        <taxon>Pseudomonadota</taxon>
        <taxon>Alphaproteobacteria</taxon>
        <taxon>Rhodospirillales</taxon>
        <taxon>Stellaceae</taxon>
        <taxon>Stella</taxon>
    </lineage>
</organism>
<feature type="domain" description="Putative DnaT-like" evidence="1">
    <location>
        <begin position="2"/>
        <end position="152"/>
    </location>
</feature>
<dbReference type="Proteomes" id="UP000278222">
    <property type="component" value="Unassembled WGS sequence"/>
</dbReference>
<gene>
    <name evidence="2" type="ORF">EDC65_1980</name>
</gene>
<proteinExistence type="predicted"/>
<protein>
    <recommendedName>
        <fullName evidence="1">Putative DnaT-like domain-containing protein</fullName>
    </recommendedName>
</protein>
<dbReference type="InterPro" id="IPR046787">
    <property type="entry name" value="DnaT_2"/>
</dbReference>
<dbReference type="EMBL" id="RJKX01000013">
    <property type="protein sequence ID" value="ROQ00184.1"/>
    <property type="molecule type" value="Genomic_DNA"/>
</dbReference>
<reference evidence="2 3" key="1">
    <citation type="submission" date="2018-11" db="EMBL/GenBank/DDBJ databases">
        <title>Genomic Encyclopedia of Type Strains, Phase IV (KMG-IV): sequencing the most valuable type-strain genomes for metagenomic binning, comparative biology and taxonomic classification.</title>
        <authorList>
            <person name="Goeker M."/>
        </authorList>
    </citation>
    <scope>NUCLEOTIDE SEQUENCE [LARGE SCALE GENOMIC DNA]</scope>
    <source>
        <strain evidence="2 3">DSM 5900</strain>
    </source>
</reference>
<accession>A0A3N1LY99</accession>
<keyword evidence="3" id="KW-1185">Reference proteome</keyword>
<evidence type="ECO:0000259" key="1">
    <source>
        <dbReference type="Pfam" id="PF20557"/>
    </source>
</evidence>
<sequence>MVETGAGVAGADSYLALAAADAHHAAMGALAWPEASDPVRESALRRATAAVDGLFADRWKGTKAVPWSVNGLAWPRRDVRDAADQPIVSADTLPAALLVAVAEAARLELEQPGCLAEAARAVRRFALGPLSVEMAAGDPLPPAVSLALAPLLRPPAPVPRLAVPAAAPPPFRAGMHDGGQR</sequence>